<evidence type="ECO:0000256" key="2">
    <source>
        <dbReference type="SAM" id="MobiDB-lite"/>
    </source>
</evidence>
<evidence type="ECO:0000313" key="3">
    <source>
        <dbReference type="EMBL" id="MBC6448673.1"/>
    </source>
</evidence>
<evidence type="ECO:0000256" key="1">
    <source>
        <dbReference type="ARBA" id="ARBA00023125"/>
    </source>
</evidence>
<name>A0ABR7L843_9PSEU</name>
<accession>A0ABR7L843</accession>
<evidence type="ECO:0000313" key="4">
    <source>
        <dbReference type="Proteomes" id="UP000734823"/>
    </source>
</evidence>
<organism evidence="3 4">
    <name type="scientific">Actinokineospora xionganensis</name>
    <dbReference type="NCBI Taxonomy" id="2684470"/>
    <lineage>
        <taxon>Bacteria</taxon>
        <taxon>Bacillati</taxon>
        <taxon>Actinomycetota</taxon>
        <taxon>Actinomycetes</taxon>
        <taxon>Pseudonocardiales</taxon>
        <taxon>Pseudonocardiaceae</taxon>
        <taxon>Actinokineospora</taxon>
    </lineage>
</organism>
<proteinExistence type="predicted"/>
<feature type="region of interest" description="Disordered" evidence="2">
    <location>
        <begin position="1"/>
        <end position="23"/>
    </location>
</feature>
<dbReference type="Gene3D" id="1.10.150.130">
    <property type="match status" value="1"/>
</dbReference>
<keyword evidence="1" id="KW-0238">DNA-binding</keyword>
<protein>
    <submittedName>
        <fullName evidence="3">Uncharacterized protein</fullName>
    </submittedName>
</protein>
<feature type="compositionally biased region" description="Basic and acidic residues" evidence="2">
    <location>
        <begin position="7"/>
        <end position="23"/>
    </location>
</feature>
<dbReference type="SUPFAM" id="SSF56349">
    <property type="entry name" value="DNA breaking-rejoining enzymes"/>
    <property type="match status" value="1"/>
</dbReference>
<dbReference type="InterPro" id="IPR010998">
    <property type="entry name" value="Integrase_recombinase_N"/>
</dbReference>
<sequence>MAGQSQPRDRVSRRVVVDDEEGPVERRVAQRRQQVEEYRVAAIVEGDDLSVEVTVQLSTLANGHVIPDVGAPKLRKLSADDVDKWLAEKAKILSTRTLQDVRPILQRSVARAQARDKVKRNVVLLRDLPTGQPGRPSKSLNFDQAEALLAAAEVNDSTIGCLHCRVCCPGAYRGNASTHMVARRLGR</sequence>
<dbReference type="InterPro" id="IPR011010">
    <property type="entry name" value="DNA_brk_join_enz"/>
</dbReference>
<reference evidence="3 4" key="1">
    <citation type="submission" date="2020-06" db="EMBL/GenBank/DDBJ databases">
        <title>Actinokineospora xiongansis sp. nov., isolated from soil of Baiyangdian.</title>
        <authorList>
            <person name="Zhang X."/>
        </authorList>
    </citation>
    <scope>NUCLEOTIDE SEQUENCE [LARGE SCALE GENOMIC DNA]</scope>
    <source>
        <strain evidence="3 4">HBU206404</strain>
    </source>
</reference>
<dbReference type="EMBL" id="JABVED010000008">
    <property type="protein sequence ID" value="MBC6448673.1"/>
    <property type="molecule type" value="Genomic_DNA"/>
</dbReference>
<comment type="caution">
    <text evidence="3">The sequence shown here is derived from an EMBL/GenBank/DDBJ whole genome shotgun (WGS) entry which is preliminary data.</text>
</comment>
<keyword evidence="4" id="KW-1185">Reference proteome</keyword>
<dbReference type="Proteomes" id="UP000734823">
    <property type="component" value="Unassembled WGS sequence"/>
</dbReference>
<gene>
    <name evidence="3" type="ORF">GPZ80_15965</name>
</gene>
<dbReference type="RefSeq" id="WP_187221151.1">
    <property type="nucleotide sequence ID" value="NZ_JABVED010000008.1"/>
</dbReference>